<name>A0A1M6QC02_PSETH</name>
<proteinExistence type="predicted"/>
<dbReference type="Proteomes" id="UP000184363">
    <property type="component" value="Unassembled WGS sequence"/>
</dbReference>
<keyword evidence="3" id="KW-1185">Reference proteome</keyword>
<evidence type="ECO:0008006" key="4">
    <source>
        <dbReference type="Google" id="ProtNLM"/>
    </source>
</evidence>
<dbReference type="GO" id="GO:0050660">
    <property type="term" value="F:flavin adenine dinucleotide binding"/>
    <property type="evidence" value="ECO:0007669"/>
    <property type="project" value="InterPro"/>
</dbReference>
<protein>
    <recommendedName>
        <fullName evidence="4">Acyl-CoA dehydrogenase, N-terminal domain</fullName>
    </recommendedName>
</protein>
<evidence type="ECO:0000313" key="2">
    <source>
        <dbReference type="EMBL" id="SHK17607.1"/>
    </source>
</evidence>
<feature type="region of interest" description="Disordered" evidence="1">
    <location>
        <begin position="50"/>
        <end position="70"/>
    </location>
</feature>
<organism evidence="2 3">
    <name type="scientific">Pseudonocardia thermophila</name>
    <dbReference type="NCBI Taxonomy" id="1848"/>
    <lineage>
        <taxon>Bacteria</taxon>
        <taxon>Bacillati</taxon>
        <taxon>Actinomycetota</taxon>
        <taxon>Actinomycetes</taxon>
        <taxon>Pseudonocardiales</taxon>
        <taxon>Pseudonocardiaceae</taxon>
        <taxon>Pseudonocardia</taxon>
    </lineage>
</organism>
<dbReference type="EMBL" id="FRAP01000003">
    <property type="protein sequence ID" value="SHK17607.1"/>
    <property type="molecule type" value="Genomic_DNA"/>
</dbReference>
<reference evidence="2 3" key="1">
    <citation type="submission" date="2016-11" db="EMBL/GenBank/DDBJ databases">
        <authorList>
            <person name="Jaros S."/>
            <person name="Januszkiewicz K."/>
            <person name="Wedrychowicz H."/>
        </authorList>
    </citation>
    <scope>NUCLEOTIDE SEQUENCE [LARGE SCALE GENOMIC DNA]</scope>
    <source>
        <strain evidence="2 3">DSM 43832</strain>
    </source>
</reference>
<evidence type="ECO:0000256" key="1">
    <source>
        <dbReference type="SAM" id="MobiDB-lite"/>
    </source>
</evidence>
<dbReference type="Gene3D" id="1.10.540.10">
    <property type="entry name" value="Acyl-CoA dehydrogenase/oxidase, N-terminal domain"/>
    <property type="match status" value="1"/>
</dbReference>
<dbReference type="GO" id="GO:0016627">
    <property type="term" value="F:oxidoreductase activity, acting on the CH-CH group of donors"/>
    <property type="evidence" value="ECO:0007669"/>
    <property type="project" value="InterPro"/>
</dbReference>
<feature type="compositionally biased region" description="Basic residues" evidence="1">
    <location>
        <begin position="60"/>
        <end position="70"/>
    </location>
</feature>
<dbReference type="AlphaFoldDB" id="A0A1M6QC02"/>
<dbReference type="InterPro" id="IPR037069">
    <property type="entry name" value="AcylCoA_DH/ox_N_sf"/>
</dbReference>
<gene>
    <name evidence="2" type="ORF">SAMN05443637_103220</name>
</gene>
<dbReference type="STRING" id="1848.SAMN05443637_103220"/>
<evidence type="ECO:0000313" key="3">
    <source>
        <dbReference type="Proteomes" id="UP000184363"/>
    </source>
</evidence>
<sequence>MAVDFDLTPAQRAVKRRAREFAHDVLRPAAEAADALPDPQQAFCAMKPVYRQAQPDRRHPAPRRTRPHAR</sequence>
<dbReference type="RefSeq" id="WP_073455749.1">
    <property type="nucleotide sequence ID" value="NZ_CALGVN010000032.1"/>
</dbReference>
<accession>A0A1M6QC02</accession>